<dbReference type="PANTHER" id="PTHR33186:SF28">
    <property type="entry name" value="F-BOX DOMAIN-CONTAINING PROTEIN"/>
    <property type="match status" value="1"/>
</dbReference>
<dbReference type="EMBL" id="GBRH01227501">
    <property type="protein sequence ID" value="JAD70394.1"/>
    <property type="molecule type" value="Transcribed_RNA"/>
</dbReference>
<dbReference type="PANTHER" id="PTHR33186">
    <property type="entry name" value="OS10G0136150 PROTEIN-RELATED"/>
    <property type="match status" value="1"/>
</dbReference>
<name>A0A0A9C258_ARUDO</name>
<sequence>MLKEGRILELHLGKESLTVVELPPREESMYQESIQLMEAESSVLGFAAVKEYSVKLWAREADVDGSARGCCARSSTSTCSL</sequence>
<reference evidence="1" key="2">
    <citation type="journal article" date="2015" name="Data Brief">
        <title>Shoot transcriptome of the giant reed, Arundo donax.</title>
        <authorList>
            <person name="Barrero R.A."/>
            <person name="Guerrero F.D."/>
            <person name="Moolhuijzen P."/>
            <person name="Goolsby J.A."/>
            <person name="Tidwell J."/>
            <person name="Bellgard S.E."/>
            <person name="Bellgard M.I."/>
        </authorList>
    </citation>
    <scope>NUCLEOTIDE SEQUENCE</scope>
    <source>
        <tissue evidence="1">Shoot tissue taken approximately 20 cm above the soil surface</tissue>
    </source>
</reference>
<dbReference type="AlphaFoldDB" id="A0A0A9C258"/>
<accession>A0A0A9C258</accession>
<reference evidence="1" key="1">
    <citation type="submission" date="2014-09" db="EMBL/GenBank/DDBJ databases">
        <authorList>
            <person name="Magalhaes I.L.F."/>
            <person name="Oliveira U."/>
            <person name="Santos F.R."/>
            <person name="Vidigal T.H.D.A."/>
            <person name="Brescovit A.D."/>
            <person name="Santos A.J."/>
        </authorList>
    </citation>
    <scope>NUCLEOTIDE SEQUENCE</scope>
    <source>
        <tissue evidence="1">Shoot tissue taken approximately 20 cm above the soil surface</tissue>
    </source>
</reference>
<organism evidence="1">
    <name type="scientific">Arundo donax</name>
    <name type="common">Giant reed</name>
    <name type="synonym">Donax arundinaceus</name>
    <dbReference type="NCBI Taxonomy" id="35708"/>
    <lineage>
        <taxon>Eukaryota</taxon>
        <taxon>Viridiplantae</taxon>
        <taxon>Streptophyta</taxon>
        <taxon>Embryophyta</taxon>
        <taxon>Tracheophyta</taxon>
        <taxon>Spermatophyta</taxon>
        <taxon>Magnoliopsida</taxon>
        <taxon>Liliopsida</taxon>
        <taxon>Poales</taxon>
        <taxon>Poaceae</taxon>
        <taxon>PACMAD clade</taxon>
        <taxon>Arundinoideae</taxon>
        <taxon>Arundineae</taxon>
        <taxon>Arundo</taxon>
    </lineage>
</organism>
<evidence type="ECO:0000313" key="1">
    <source>
        <dbReference type="EMBL" id="JAD70394.1"/>
    </source>
</evidence>
<protein>
    <submittedName>
        <fullName evidence="1">Uncharacterized protein</fullName>
    </submittedName>
</protein>
<proteinExistence type="predicted"/>